<dbReference type="EMBL" id="MF431615">
    <property type="protein sequence ID" value="AYP28047.1"/>
    <property type="molecule type" value="Genomic_DNA"/>
</dbReference>
<sequence>MFTVEFEPECSVITCLDNNDAFDDVEVVLCEDNSVFIVQHMLDVDDTNIIYMSYQQLTEIAAALNMTEGAYTLETKGD</sequence>
<proteinExistence type="predicted"/>
<dbReference type="Proteomes" id="UP000272148">
    <property type="component" value="Segment"/>
</dbReference>
<evidence type="ECO:0000313" key="1">
    <source>
        <dbReference type="EMBL" id="AYP28047.1"/>
    </source>
</evidence>
<organism evidence="1">
    <name type="scientific">Lentibacter phage vB_LenP_ICBM3</name>
    <dbReference type="NCBI Taxonomy" id="2301530"/>
    <lineage>
        <taxon>Viruses</taxon>
        <taxon>Duplodnaviria</taxon>
        <taxon>Heunggongvirae</taxon>
        <taxon>Uroviricota</taxon>
        <taxon>Caudoviricetes</taxon>
        <taxon>Zobellviridae</taxon>
        <taxon>Cobavirinae</taxon>
        <taxon>Siovirus</taxon>
        <taxon>Siovirus germanense</taxon>
    </lineage>
</organism>
<reference evidence="1" key="1">
    <citation type="journal article" date="2019" name="ISME J.">
        <title>Cobaviruses - a new globally distributed phage group infecting Rhodobacteraceae in marine ecosystems.</title>
        <authorList>
            <person name="Bischoff V."/>
            <person name="Bunk B."/>
            <person name="Meier-Kolthoff J.P."/>
            <person name="Sproer C."/>
            <person name="Poehlein A."/>
            <person name="Dogs M."/>
            <person name="Nguyen M."/>
            <person name="Petersen J."/>
            <person name="Daniel R."/>
            <person name="Overmann J."/>
            <person name="Goker M."/>
            <person name="Simon M."/>
            <person name="Brinkhoff T."/>
            <person name="Moraru C."/>
        </authorList>
    </citation>
    <scope>NUCLEOTIDE SEQUENCE</scope>
</reference>
<protein>
    <submittedName>
        <fullName evidence="1">Uncharacterized protein</fullName>
    </submittedName>
</protein>
<name>A0A3G2YRF9_9CAUD</name>
<accession>A0A3G2YRF9</accession>